<feature type="transmembrane region" description="Helical" evidence="7">
    <location>
        <begin position="95"/>
        <end position="114"/>
    </location>
</feature>
<feature type="compositionally biased region" description="Basic and acidic residues" evidence="6">
    <location>
        <begin position="131"/>
        <end position="145"/>
    </location>
</feature>
<evidence type="ECO:0000256" key="7">
    <source>
        <dbReference type="SAM" id="Phobius"/>
    </source>
</evidence>
<keyword evidence="4 7" id="KW-1133">Transmembrane helix</keyword>
<dbReference type="GO" id="GO:0016020">
    <property type="term" value="C:membrane"/>
    <property type="evidence" value="ECO:0007669"/>
    <property type="project" value="UniProtKB-SubCell"/>
</dbReference>
<evidence type="ECO:0000256" key="5">
    <source>
        <dbReference type="ARBA" id="ARBA00023136"/>
    </source>
</evidence>
<evidence type="ECO:0000313" key="8">
    <source>
        <dbReference type="EMBL" id="OQR73321.1"/>
    </source>
</evidence>
<feature type="region of interest" description="Disordered" evidence="6">
    <location>
        <begin position="125"/>
        <end position="167"/>
    </location>
</feature>
<dbReference type="EMBL" id="MNPL01010124">
    <property type="protein sequence ID" value="OQR73321.1"/>
    <property type="molecule type" value="Genomic_DNA"/>
</dbReference>
<evidence type="ECO:0000313" key="9">
    <source>
        <dbReference type="Proteomes" id="UP000192247"/>
    </source>
</evidence>
<organism evidence="8 9">
    <name type="scientific">Tropilaelaps mercedesae</name>
    <dbReference type="NCBI Taxonomy" id="418985"/>
    <lineage>
        <taxon>Eukaryota</taxon>
        <taxon>Metazoa</taxon>
        <taxon>Ecdysozoa</taxon>
        <taxon>Arthropoda</taxon>
        <taxon>Chelicerata</taxon>
        <taxon>Arachnida</taxon>
        <taxon>Acari</taxon>
        <taxon>Parasitiformes</taxon>
        <taxon>Mesostigmata</taxon>
        <taxon>Gamasina</taxon>
        <taxon>Dermanyssoidea</taxon>
        <taxon>Laelapidae</taxon>
        <taxon>Tropilaelaps</taxon>
    </lineage>
</organism>
<keyword evidence="3 7" id="KW-0812">Transmembrane</keyword>
<dbReference type="Pfam" id="PF15990">
    <property type="entry name" value="UPF0767"/>
    <property type="match status" value="1"/>
</dbReference>
<evidence type="ECO:0000256" key="6">
    <source>
        <dbReference type="SAM" id="MobiDB-lite"/>
    </source>
</evidence>
<dbReference type="AlphaFoldDB" id="A0A1V9XIR0"/>
<protein>
    <recommendedName>
        <fullName evidence="10">Small integral membrane protein 12-like</fullName>
    </recommendedName>
</protein>
<sequence>MRQVYLPLWAGRIQSRRLQRQLFLIELPVFRQLSRSNAYHRPKTDEKREIERSFRLHFLGNGSLIPASRRLVLLARFAQTEGGGMWPLWIAFRTYAPYITFPIALVAGVIGYNLEGWMSNRGIPPANKSVQEQRTERHLQNDEKAQQSNKHKTIFDKESNISPSLKS</sequence>
<evidence type="ECO:0000256" key="1">
    <source>
        <dbReference type="ARBA" id="ARBA00004167"/>
    </source>
</evidence>
<evidence type="ECO:0000256" key="4">
    <source>
        <dbReference type="ARBA" id="ARBA00022989"/>
    </source>
</evidence>
<dbReference type="PANTHER" id="PTHR28599">
    <property type="entry name" value="SMALL INTEGRAL MEMBRANE PROTEIN 12"/>
    <property type="match status" value="1"/>
</dbReference>
<comment type="caution">
    <text evidence="8">The sequence shown here is derived from an EMBL/GenBank/DDBJ whole genome shotgun (WGS) entry which is preliminary data.</text>
</comment>
<gene>
    <name evidence="8" type="ORF">BIW11_09804</name>
</gene>
<keyword evidence="9" id="KW-1185">Reference proteome</keyword>
<evidence type="ECO:0000256" key="2">
    <source>
        <dbReference type="ARBA" id="ARBA00007304"/>
    </source>
</evidence>
<dbReference type="STRING" id="418985.A0A1V9XIR0"/>
<reference evidence="8 9" key="1">
    <citation type="journal article" date="2017" name="Gigascience">
        <title>Draft genome of the honey bee ectoparasitic mite, Tropilaelaps mercedesae, is shaped by the parasitic life history.</title>
        <authorList>
            <person name="Dong X."/>
            <person name="Armstrong S.D."/>
            <person name="Xia D."/>
            <person name="Makepeace B.L."/>
            <person name="Darby A.C."/>
            <person name="Kadowaki T."/>
        </authorList>
    </citation>
    <scope>NUCLEOTIDE SEQUENCE [LARGE SCALE GENOMIC DNA]</scope>
    <source>
        <strain evidence="8">Wuxi-XJTLU</strain>
    </source>
</reference>
<keyword evidence="5 7" id="KW-0472">Membrane</keyword>
<dbReference type="InParanoid" id="A0A1V9XIR0"/>
<proteinExistence type="inferred from homology"/>
<name>A0A1V9XIR0_9ACAR</name>
<dbReference type="Proteomes" id="UP000192247">
    <property type="component" value="Unassembled WGS sequence"/>
</dbReference>
<dbReference type="PANTHER" id="PTHR28599:SF1">
    <property type="entry name" value="SMALL INTEGRAL MEMBRANE PROTEIN 12"/>
    <property type="match status" value="1"/>
</dbReference>
<comment type="subcellular location">
    <subcellularLocation>
        <location evidence="1">Membrane</location>
        <topology evidence="1">Single-pass membrane protein</topology>
    </subcellularLocation>
</comment>
<dbReference type="InterPro" id="IPR031933">
    <property type="entry name" value="UPF0767"/>
</dbReference>
<dbReference type="OrthoDB" id="10052506at2759"/>
<evidence type="ECO:0008006" key="10">
    <source>
        <dbReference type="Google" id="ProtNLM"/>
    </source>
</evidence>
<comment type="similarity">
    <text evidence="2">Belongs to the SMIM12 family.</text>
</comment>
<evidence type="ECO:0000256" key="3">
    <source>
        <dbReference type="ARBA" id="ARBA00022692"/>
    </source>
</evidence>
<accession>A0A1V9XIR0</accession>